<name>A0A430HQ36_9BURK</name>
<gene>
    <name evidence="2" type="ORF">EJB06_05395</name>
</gene>
<evidence type="ECO:0000313" key="3">
    <source>
        <dbReference type="Proteomes" id="UP000278085"/>
    </source>
</evidence>
<dbReference type="Pfam" id="PF09994">
    <property type="entry name" value="T6SS_Tle1-like_cat"/>
    <property type="match status" value="2"/>
</dbReference>
<organism evidence="2 3">
    <name type="scientific">Massilia atriviolacea</name>
    <dbReference type="NCBI Taxonomy" id="2495579"/>
    <lineage>
        <taxon>Bacteria</taxon>
        <taxon>Pseudomonadati</taxon>
        <taxon>Pseudomonadota</taxon>
        <taxon>Betaproteobacteria</taxon>
        <taxon>Burkholderiales</taxon>
        <taxon>Oxalobacteraceae</taxon>
        <taxon>Telluria group</taxon>
        <taxon>Massilia</taxon>
    </lineage>
</organism>
<feature type="domain" description="T6SS Phospholipase effector Tle1-like catalytic" evidence="1">
    <location>
        <begin position="228"/>
        <end position="332"/>
    </location>
</feature>
<proteinExistence type="predicted"/>
<dbReference type="RefSeq" id="WP_126072996.1">
    <property type="nucleotide sequence ID" value="NZ_CP051166.1"/>
</dbReference>
<dbReference type="PANTHER" id="PTHR33840">
    <property type="match status" value="1"/>
</dbReference>
<dbReference type="Proteomes" id="UP000278085">
    <property type="component" value="Unassembled WGS sequence"/>
</dbReference>
<dbReference type="EMBL" id="RXLQ01000003">
    <property type="protein sequence ID" value="RSZ59634.1"/>
    <property type="molecule type" value="Genomic_DNA"/>
</dbReference>
<sequence length="560" mass="62490">MSNAAANTPKPAPLTGQRVLSAKEEIRRAQALACNLPEKNTPSCTGQAYLGVFFDGTGNNRDKDVGKHKQSNVVRLWRVHKDNSAKLGVAPAIYIRKEYVPGVGTPFPLIGEPGETKMGKAMANGGQSRIVWGLIQSMNALHRYVKGGVPLMYDEPAGEFAQSEGDGSTSSAIEKLRPFMTQLKGILLSSKPTVTQYNVSVYGFSRGAAEARVFCQWFYRLCEKNGDEYTFAGVPVRIYFLGIFDTVAAVGPTSGDIVMDNIASGKFGWAKGNLRIHPAIERCVHFVASHEVRASFPLDSVRYLGKYPANCFEVVYPGVHSDVGGGYSPGAQGRSILPADGLSYNFSAQFPYIDMYHEAMATGVPLVPIHDMSKESLRDFTPTLQTREDYNAYIKADTVSGTVEEICRQRMNRYRFYRYRKLETFSDEAKAQGSPAADESFLKLTNAHFKAKCIGYRRKHANAPLIAKQEREIEERRGLPHKGGGYWDIRTQDILEASIFPEDLEMWRGMHRVGELPKSIINFLDHYIHDSMAGFYQDGVNEYQLNDRGHFRHRTIFDNG</sequence>
<accession>A0A430HQ36</accession>
<evidence type="ECO:0000259" key="1">
    <source>
        <dbReference type="Pfam" id="PF09994"/>
    </source>
</evidence>
<reference evidence="2 3" key="1">
    <citation type="submission" date="2018-12" db="EMBL/GenBank/DDBJ databases">
        <authorList>
            <person name="Yang E."/>
        </authorList>
    </citation>
    <scope>NUCLEOTIDE SEQUENCE [LARGE SCALE GENOMIC DNA]</scope>
    <source>
        <strain evidence="2 3">SOD</strain>
    </source>
</reference>
<evidence type="ECO:0000313" key="2">
    <source>
        <dbReference type="EMBL" id="RSZ59634.1"/>
    </source>
</evidence>
<dbReference type="OrthoDB" id="4378831at2"/>
<keyword evidence="3" id="KW-1185">Reference proteome</keyword>
<dbReference type="PANTHER" id="PTHR33840:SF1">
    <property type="entry name" value="TLE1 PHOSPHOLIPASE DOMAIN-CONTAINING PROTEIN"/>
    <property type="match status" value="1"/>
</dbReference>
<dbReference type="AlphaFoldDB" id="A0A430HQ36"/>
<comment type="caution">
    <text evidence="2">The sequence shown here is derived from an EMBL/GenBank/DDBJ whole genome shotgun (WGS) entry which is preliminary data.</text>
</comment>
<feature type="domain" description="T6SS Phospholipase effector Tle1-like catalytic" evidence="1">
    <location>
        <begin position="52"/>
        <end position="216"/>
    </location>
</feature>
<protein>
    <submittedName>
        <fullName evidence="2">DUF2235 domain-containing protein</fullName>
    </submittedName>
</protein>
<dbReference type="InterPro" id="IPR018712">
    <property type="entry name" value="Tle1-like_cat"/>
</dbReference>